<dbReference type="InterPro" id="IPR043130">
    <property type="entry name" value="CDP-OH_PTrfase_TM_dom"/>
</dbReference>
<keyword evidence="1 2" id="KW-0808">Transferase</keyword>
<comment type="caution">
    <text evidence="4">The sequence shown here is derived from an EMBL/GenBank/DDBJ whole genome shotgun (WGS) entry which is preliminary data.</text>
</comment>
<evidence type="ECO:0008006" key="6">
    <source>
        <dbReference type="Google" id="ProtNLM"/>
    </source>
</evidence>
<comment type="similarity">
    <text evidence="2">Belongs to the CDP-alcohol phosphatidyltransferase class-I family.</text>
</comment>
<organism evidence="4 5">
    <name type="scientific">Chondromyces apiculatus DSM 436</name>
    <dbReference type="NCBI Taxonomy" id="1192034"/>
    <lineage>
        <taxon>Bacteria</taxon>
        <taxon>Pseudomonadati</taxon>
        <taxon>Myxococcota</taxon>
        <taxon>Polyangia</taxon>
        <taxon>Polyangiales</taxon>
        <taxon>Polyangiaceae</taxon>
        <taxon>Chondromyces</taxon>
    </lineage>
</organism>
<evidence type="ECO:0000313" key="4">
    <source>
        <dbReference type="EMBL" id="EYF04798.1"/>
    </source>
</evidence>
<dbReference type="Pfam" id="PF01066">
    <property type="entry name" value="CDP-OH_P_transf"/>
    <property type="match status" value="1"/>
</dbReference>
<feature type="transmembrane region" description="Helical" evidence="3">
    <location>
        <begin position="144"/>
        <end position="165"/>
    </location>
</feature>
<feature type="transmembrane region" description="Helical" evidence="3">
    <location>
        <begin position="51"/>
        <end position="82"/>
    </location>
</feature>
<dbReference type="EMBL" id="ASRX01000029">
    <property type="protein sequence ID" value="EYF04798.1"/>
    <property type="molecule type" value="Genomic_DNA"/>
</dbReference>
<evidence type="ECO:0000313" key="5">
    <source>
        <dbReference type="Proteomes" id="UP000019678"/>
    </source>
</evidence>
<dbReference type="InterPro" id="IPR000462">
    <property type="entry name" value="CDP-OH_P_trans"/>
</dbReference>
<keyword evidence="3" id="KW-1133">Transmembrane helix</keyword>
<dbReference type="RefSeq" id="WP_044243351.1">
    <property type="nucleotide sequence ID" value="NZ_ASRX01000029.1"/>
</dbReference>
<name>A0A017T6A1_9BACT</name>
<feature type="transmembrane region" description="Helical" evidence="3">
    <location>
        <begin position="20"/>
        <end position="39"/>
    </location>
</feature>
<evidence type="ECO:0000256" key="2">
    <source>
        <dbReference type="RuleBase" id="RU003750"/>
    </source>
</evidence>
<feature type="transmembrane region" description="Helical" evidence="3">
    <location>
        <begin position="227"/>
        <end position="247"/>
    </location>
</feature>
<accession>A0A017T6A1</accession>
<dbReference type="Gene3D" id="1.20.120.1760">
    <property type="match status" value="1"/>
</dbReference>
<keyword evidence="5" id="KW-1185">Reference proteome</keyword>
<dbReference type="Proteomes" id="UP000019678">
    <property type="component" value="Unassembled WGS sequence"/>
</dbReference>
<dbReference type="eggNOG" id="COG0558">
    <property type="taxonomic scope" value="Bacteria"/>
</dbReference>
<dbReference type="InterPro" id="IPR048254">
    <property type="entry name" value="CDP_ALCOHOL_P_TRANSF_CS"/>
</dbReference>
<gene>
    <name evidence="4" type="ORF">CAP_3824</name>
</gene>
<proteinExistence type="inferred from homology"/>
<dbReference type="AlphaFoldDB" id="A0A017T6A1"/>
<dbReference type="OrthoDB" id="7857679at2"/>
<keyword evidence="3" id="KW-0812">Transmembrane</keyword>
<keyword evidence="3" id="KW-0472">Membrane</keyword>
<dbReference type="STRING" id="1192034.CAP_3824"/>
<dbReference type="GO" id="GO:0016780">
    <property type="term" value="F:phosphotransferase activity, for other substituted phosphate groups"/>
    <property type="evidence" value="ECO:0007669"/>
    <property type="project" value="InterPro"/>
</dbReference>
<protein>
    <recommendedName>
        <fullName evidence="6">CDP-alcohol phosphatidyltransferase</fullName>
    </recommendedName>
</protein>
<dbReference type="GO" id="GO:0016020">
    <property type="term" value="C:membrane"/>
    <property type="evidence" value="ECO:0007669"/>
    <property type="project" value="InterPro"/>
</dbReference>
<sequence>MLGEARRIYTGTRKRHDQLFNTYVMRPLASVVVAIAARTPVTPNQLTLLNLLTFLVAVVLLVVLGDATGALIAVGVLELSYCLDCADGMLARHKGLASKEGHLFDFFTDELKATLLAGALAWRMHRTGGLGLTGEMWPAGDARFLMAGIVGVTVVASAISLTNFVRRPELSGRAVTVEAYYEAAPPPAKRSAVAQVGTLVMTFLRFLNHYPSHIWIFALAGRLDALLWMYVALNLLYLGRGWLGLVVRFGRFSRARPEG</sequence>
<reference evidence="4 5" key="1">
    <citation type="submission" date="2013-05" db="EMBL/GenBank/DDBJ databases">
        <title>Genome assembly of Chondromyces apiculatus DSM 436.</title>
        <authorList>
            <person name="Sharma G."/>
            <person name="Khatri I."/>
            <person name="Kaur C."/>
            <person name="Mayilraj S."/>
            <person name="Subramanian S."/>
        </authorList>
    </citation>
    <scope>NUCLEOTIDE SEQUENCE [LARGE SCALE GENOMIC DNA]</scope>
    <source>
        <strain evidence="4 5">DSM 436</strain>
    </source>
</reference>
<evidence type="ECO:0000256" key="1">
    <source>
        <dbReference type="ARBA" id="ARBA00022679"/>
    </source>
</evidence>
<dbReference type="PROSITE" id="PS00379">
    <property type="entry name" value="CDP_ALCOHOL_P_TRANSF"/>
    <property type="match status" value="1"/>
</dbReference>
<dbReference type="GO" id="GO:0008654">
    <property type="term" value="P:phospholipid biosynthetic process"/>
    <property type="evidence" value="ECO:0007669"/>
    <property type="project" value="InterPro"/>
</dbReference>
<evidence type="ECO:0000256" key="3">
    <source>
        <dbReference type="SAM" id="Phobius"/>
    </source>
</evidence>